<name>A0ACA9P4A6_9GLOM</name>
<evidence type="ECO:0000313" key="2">
    <source>
        <dbReference type="Proteomes" id="UP000789366"/>
    </source>
</evidence>
<keyword evidence="2" id="KW-1185">Reference proteome</keyword>
<accession>A0ACA9P4A6</accession>
<feature type="non-terminal residue" evidence="1">
    <location>
        <position position="1"/>
    </location>
</feature>
<dbReference type="EMBL" id="CAJVPW010021063">
    <property type="protein sequence ID" value="CAG8691798.1"/>
    <property type="molecule type" value="Genomic_DNA"/>
</dbReference>
<organism evidence="1 2">
    <name type="scientific">Cetraspora pellucida</name>
    <dbReference type="NCBI Taxonomy" id="1433469"/>
    <lineage>
        <taxon>Eukaryota</taxon>
        <taxon>Fungi</taxon>
        <taxon>Fungi incertae sedis</taxon>
        <taxon>Mucoromycota</taxon>
        <taxon>Glomeromycotina</taxon>
        <taxon>Glomeromycetes</taxon>
        <taxon>Diversisporales</taxon>
        <taxon>Gigasporaceae</taxon>
        <taxon>Cetraspora</taxon>
    </lineage>
</organism>
<evidence type="ECO:0000313" key="1">
    <source>
        <dbReference type="EMBL" id="CAG8691798.1"/>
    </source>
</evidence>
<comment type="caution">
    <text evidence="1">The sequence shown here is derived from an EMBL/GenBank/DDBJ whole genome shotgun (WGS) entry which is preliminary data.</text>
</comment>
<dbReference type="Proteomes" id="UP000789366">
    <property type="component" value="Unassembled WGS sequence"/>
</dbReference>
<proteinExistence type="predicted"/>
<gene>
    <name evidence="1" type="ORF">SPELUC_LOCUS10794</name>
</gene>
<protein>
    <submittedName>
        <fullName evidence="1">14256_t:CDS:1</fullName>
    </submittedName>
</protein>
<reference evidence="1" key="1">
    <citation type="submission" date="2021-06" db="EMBL/GenBank/DDBJ databases">
        <authorList>
            <person name="Kallberg Y."/>
            <person name="Tangrot J."/>
            <person name="Rosling A."/>
        </authorList>
    </citation>
    <scope>NUCLEOTIDE SEQUENCE</scope>
    <source>
        <strain evidence="1">28 12/20/2015</strain>
    </source>
</reference>
<sequence length="139" mass="15940">DLTLAEAKTVYQNGWEKLIDERIANLGEKKIKYTYPGLTAFEIELLTNDKRELDKAFQLVIDNIFSVQAANILDLPTDEIINNYSYDESKVSFSPLKKENLRKVRDNEKLKLFAQNFAGLPTKPPLENITPADKTSYQK</sequence>